<dbReference type="PANTHER" id="PTHR35391">
    <property type="entry name" value="C2H2-TYPE DOMAIN-CONTAINING PROTEIN-RELATED"/>
    <property type="match status" value="1"/>
</dbReference>
<dbReference type="AlphaFoldDB" id="A0A8H5KA32"/>
<reference evidence="4 5" key="1">
    <citation type="submission" date="2020-05" db="EMBL/GenBank/DDBJ databases">
        <title>Identification and distribution of gene clusters putatively required for synthesis of sphingolipid metabolism inhibitors in phylogenetically diverse species of the filamentous fungus Fusarium.</title>
        <authorList>
            <person name="Kim H.-S."/>
            <person name="Busman M."/>
            <person name="Brown D.W."/>
            <person name="Divon H."/>
            <person name="Uhlig S."/>
            <person name="Proctor R.H."/>
        </authorList>
    </citation>
    <scope>NUCLEOTIDE SEQUENCE [LARGE SCALE GENOMIC DNA]</scope>
    <source>
        <strain evidence="4 5">NRRL 13617</strain>
    </source>
</reference>
<evidence type="ECO:0000259" key="3">
    <source>
        <dbReference type="Pfam" id="PF26082"/>
    </source>
</evidence>
<protein>
    <submittedName>
        <fullName evidence="4">Wd40 repeat protein</fullName>
    </submittedName>
</protein>
<dbReference type="InterPro" id="IPR058925">
    <property type="entry name" value="zf-C2H2_AcuF"/>
</dbReference>
<feature type="compositionally biased region" description="Polar residues" evidence="1">
    <location>
        <begin position="514"/>
        <end position="527"/>
    </location>
</feature>
<dbReference type="InterPro" id="IPR046497">
    <property type="entry name" value="DUF6590"/>
</dbReference>
<name>A0A8H5KA32_9HYPO</name>
<evidence type="ECO:0000313" key="5">
    <source>
        <dbReference type="Proteomes" id="UP000582016"/>
    </source>
</evidence>
<proteinExistence type="predicted"/>
<dbReference type="Pfam" id="PF26082">
    <property type="entry name" value="zf-C2H2_AcuF"/>
    <property type="match status" value="1"/>
</dbReference>
<evidence type="ECO:0000313" key="4">
    <source>
        <dbReference type="EMBL" id="KAF5570495.1"/>
    </source>
</evidence>
<comment type="caution">
    <text evidence="4">The sequence shown here is derived from an EMBL/GenBank/DDBJ whole genome shotgun (WGS) entry which is preliminary data.</text>
</comment>
<dbReference type="PANTHER" id="PTHR35391:SF7">
    <property type="entry name" value="C2H2-TYPE DOMAIN-CONTAINING PROTEIN"/>
    <property type="match status" value="1"/>
</dbReference>
<organism evidence="4 5">
    <name type="scientific">Fusarium phyllophilum</name>
    <dbReference type="NCBI Taxonomy" id="47803"/>
    <lineage>
        <taxon>Eukaryota</taxon>
        <taxon>Fungi</taxon>
        <taxon>Dikarya</taxon>
        <taxon>Ascomycota</taxon>
        <taxon>Pezizomycotina</taxon>
        <taxon>Sordariomycetes</taxon>
        <taxon>Hypocreomycetidae</taxon>
        <taxon>Hypocreales</taxon>
        <taxon>Nectriaceae</taxon>
        <taxon>Fusarium</taxon>
        <taxon>Fusarium fujikuroi species complex</taxon>
    </lineage>
</organism>
<feature type="compositionally biased region" description="Acidic residues" evidence="1">
    <location>
        <begin position="494"/>
        <end position="511"/>
    </location>
</feature>
<sequence>MSTVQSLSQSCINGFQYLLSGLRGTAPRFLQQMPPSTIEIQLGKFRIWCGNLGALQTGYSSLDYRLRESPLMHKNVSQLLEQLGIALEESTAVVLGERPPFDEGSIPSDISEQSDDDTSNEYFPSTELSMRVTSITDILNNLYRLSYKIRNSGPRPSSARASLIQAVDNETGIDLFDTLYEFDSRHLLELFTSMRRGNFEDDGSCDVLLERLATSNVLRRKQFRYWERHARKLGVQVLPIHQIPIRERPSASEASGDAGLLQAQRLEFPPPVQEQSHLSGTNATPYDPALDDRTERQTILSLASTALDADGKGIEVPKPPEEALNGDSFTCPYCWVVCPPKEGRGKTWKSHVLHDLKPYVCTYEACNSANDLYLSRKAWVDHEEAMHRPSWRCRDHPEALYATSASFQSHLLREHDRGLSGEQLEDLTNVSKLGRVDDRDACPICFEEQPFPKGLTNHLANHLERIALFSLPRTISSEDKNMDESQFSKLFNIDSDDSSTSEQFEEDDEDPKDTQWNTTLYPPDPSTTMLNTAELEELYDMLRYFEMFFESLKSQIARVGQTLGGYNEFAFDLASTDAERCLLMAHKLFECNLRVDLTGKDGETLTEILWDTRTFLDTTSLELEEAHEGSLEDQENQVALVTKAMEGLGTVYDILEGILQVFEGSISLSIGLRKIEEYQSILTTLWTVEEASNMMHNQHMTESIEQALDVTHETLQSPEYDETLQAPEYDEALDPRYRVAQSHMFQPGEVFKTLWPEPAPGIPHVGEETPYRDQYGAFVFVSFRRFIVVANDRGHCTCV</sequence>
<dbReference type="Pfam" id="PF20233">
    <property type="entry name" value="DUF6590"/>
    <property type="match status" value="1"/>
</dbReference>
<evidence type="ECO:0000256" key="1">
    <source>
        <dbReference type="SAM" id="MobiDB-lite"/>
    </source>
</evidence>
<feature type="domain" description="Oxidoreductase acuF-like C2H2 type zinc-finger" evidence="3">
    <location>
        <begin position="326"/>
        <end position="356"/>
    </location>
</feature>
<feature type="region of interest" description="Disordered" evidence="1">
    <location>
        <begin position="492"/>
        <end position="527"/>
    </location>
</feature>
<keyword evidence="5" id="KW-1185">Reference proteome</keyword>
<dbReference type="EMBL" id="JAAOAQ010000038">
    <property type="protein sequence ID" value="KAF5570495.1"/>
    <property type="molecule type" value="Genomic_DNA"/>
</dbReference>
<feature type="region of interest" description="Disordered" evidence="1">
    <location>
        <begin position="98"/>
        <end position="120"/>
    </location>
</feature>
<feature type="domain" description="DUF6590" evidence="2">
    <location>
        <begin position="743"/>
        <end position="799"/>
    </location>
</feature>
<gene>
    <name evidence="4" type="ORF">FPHYL_1171</name>
</gene>
<evidence type="ECO:0000259" key="2">
    <source>
        <dbReference type="Pfam" id="PF20233"/>
    </source>
</evidence>
<dbReference type="Proteomes" id="UP000582016">
    <property type="component" value="Unassembled WGS sequence"/>
</dbReference>
<accession>A0A8H5KA32</accession>
<dbReference type="OrthoDB" id="20872at2759"/>